<accession>A0A8K0UFS7</accession>
<organism evidence="2 3">
    <name type="scientific">Cristinia sonorae</name>
    <dbReference type="NCBI Taxonomy" id="1940300"/>
    <lineage>
        <taxon>Eukaryota</taxon>
        <taxon>Fungi</taxon>
        <taxon>Dikarya</taxon>
        <taxon>Basidiomycota</taxon>
        <taxon>Agaricomycotina</taxon>
        <taxon>Agaricomycetes</taxon>
        <taxon>Agaricomycetidae</taxon>
        <taxon>Agaricales</taxon>
        <taxon>Pleurotineae</taxon>
        <taxon>Stephanosporaceae</taxon>
        <taxon>Cristinia</taxon>
    </lineage>
</organism>
<name>A0A8K0UFS7_9AGAR</name>
<reference evidence="2" key="1">
    <citation type="journal article" date="2021" name="New Phytol.">
        <title>Evolutionary innovations through gain and loss of genes in the ectomycorrhizal Boletales.</title>
        <authorList>
            <person name="Wu G."/>
            <person name="Miyauchi S."/>
            <person name="Morin E."/>
            <person name="Kuo A."/>
            <person name="Drula E."/>
            <person name="Varga T."/>
            <person name="Kohler A."/>
            <person name="Feng B."/>
            <person name="Cao Y."/>
            <person name="Lipzen A."/>
            <person name="Daum C."/>
            <person name="Hundley H."/>
            <person name="Pangilinan J."/>
            <person name="Johnson J."/>
            <person name="Barry K."/>
            <person name="LaButti K."/>
            <person name="Ng V."/>
            <person name="Ahrendt S."/>
            <person name="Min B."/>
            <person name="Choi I.G."/>
            <person name="Park H."/>
            <person name="Plett J.M."/>
            <person name="Magnuson J."/>
            <person name="Spatafora J.W."/>
            <person name="Nagy L.G."/>
            <person name="Henrissat B."/>
            <person name="Grigoriev I.V."/>
            <person name="Yang Z.L."/>
            <person name="Xu J."/>
            <person name="Martin F.M."/>
        </authorList>
    </citation>
    <scope>NUCLEOTIDE SEQUENCE</scope>
    <source>
        <strain evidence="2">KKN 215</strain>
    </source>
</reference>
<dbReference type="OrthoDB" id="2685591at2759"/>
<proteinExistence type="predicted"/>
<protein>
    <submittedName>
        <fullName evidence="2">Uncharacterized protein</fullName>
    </submittedName>
</protein>
<feature type="region of interest" description="Disordered" evidence="1">
    <location>
        <begin position="171"/>
        <end position="231"/>
    </location>
</feature>
<evidence type="ECO:0000256" key="1">
    <source>
        <dbReference type="SAM" id="MobiDB-lite"/>
    </source>
</evidence>
<dbReference type="AlphaFoldDB" id="A0A8K0UFS7"/>
<gene>
    <name evidence="2" type="ORF">BXZ70DRAFT_1049044</name>
</gene>
<comment type="caution">
    <text evidence="2">The sequence shown here is derived from an EMBL/GenBank/DDBJ whole genome shotgun (WGS) entry which is preliminary data.</text>
</comment>
<dbReference type="EMBL" id="JAEVFJ010000050">
    <property type="protein sequence ID" value="KAH8082411.1"/>
    <property type="molecule type" value="Genomic_DNA"/>
</dbReference>
<feature type="compositionally biased region" description="Acidic residues" evidence="1">
    <location>
        <begin position="211"/>
        <end position="231"/>
    </location>
</feature>
<evidence type="ECO:0000313" key="2">
    <source>
        <dbReference type="EMBL" id="KAH8082411.1"/>
    </source>
</evidence>
<dbReference type="Proteomes" id="UP000813824">
    <property type="component" value="Unassembled WGS sequence"/>
</dbReference>
<sequence>MGQVAEEQCQDMRCRKQSLKGIYRGVSCQLQLANLPPMRPISSLKPDIPEVAAILTECGLQNKLMYKSCSLGFHKDTIKSLLRQIATTLLQNITGDTTAVMAYSRFNQDIRSRYLVVIHGWPADLPFVNPDRYRIDTACTILDGWRTGEIRFGKILRKDLAQLVDEEREYPEEAAAGRKRRSDAGRKRYLRAPLTRGKRRRLGSNISTPEFVDDSDEEPEESEDEIESFSS</sequence>
<keyword evidence="3" id="KW-1185">Reference proteome</keyword>
<evidence type="ECO:0000313" key="3">
    <source>
        <dbReference type="Proteomes" id="UP000813824"/>
    </source>
</evidence>